<dbReference type="PROSITE" id="PS51257">
    <property type="entry name" value="PROKAR_LIPOPROTEIN"/>
    <property type="match status" value="1"/>
</dbReference>
<dbReference type="RefSeq" id="WP_118233954.1">
    <property type="nucleotide sequence ID" value="NZ_CAEUHP010000001.1"/>
</dbReference>
<dbReference type="Proteomes" id="UP000284676">
    <property type="component" value="Unassembled WGS sequence"/>
</dbReference>
<accession>A0A414Q048</accession>
<reference evidence="1 2" key="1">
    <citation type="submission" date="2018-08" db="EMBL/GenBank/DDBJ databases">
        <title>A genome reference for cultivated species of the human gut microbiota.</title>
        <authorList>
            <person name="Zou Y."/>
            <person name="Xue W."/>
            <person name="Luo G."/>
        </authorList>
    </citation>
    <scope>NUCLEOTIDE SEQUENCE [LARGE SCALE GENOMIC DNA]</scope>
    <source>
        <strain evidence="1 2">AM25-1</strain>
    </source>
</reference>
<evidence type="ECO:0000313" key="1">
    <source>
        <dbReference type="EMBL" id="RHF74189.1"/>
    </source>
</evidence>
<protein>
    <recommendedName>
        <fullName evidence="3">Lipoprotein</fullName>
    </recommendedName>
</protein>
<dbReference type="AlphaFoldDB" id="A0A414Q048"/>
<comment type="caution">
    <text evidence="1">The sequence shown here is derived from an EMBL/GenBank/DDBJ whole genome shotgun (WGS) entry which is preliminary data.</text>
</comment>
<sequence length="137" mass="15852">MRVWRVVISLFFILLSACTSIRSNEEISLERVEGRKKFVVNYDRGRYNTVKLDNIVIDSGREYYVKEGEYTLSYIEEAFINGYVGVSWKGSKGRAGDNDRKIPTRKAIKVLEDMEINLENHTVQINFSGTINSDKKF</sequence>
<name>A0A414Q048_FUSMR</name>
<proteinExistence type="predicted"/>
<evidence type="ECO:0008006" key="3">
    <source>
        <dbReference type="Google" id="ProtNLM"/>
    </source>
</evidence>
<evidence type="ECO:0000313" key="2">
    <source>
        <dbReference type="Proteomes" id="UP000284676"/>
    </source>
</evidence>
<organism evidence="1 2">
    <name type="scientific">Fusobacterium mortiferum</name>
    <dbReference type="NCBI Taxonomy" id="850"/>
    <lineage>
        <taxon>Bacteria</taxon>
        <taxon>Fusobacteriati</taxon>
        <taxon>Fusobacteriota</taxon>
        <taxon>Fusobacteriia</taxon>
        <taxon>Fusobacteriales</taxon>
        <taxon>Fusobacteriaceae</taxon>
        <taxon>Fusobacterium</taxon>
    </lineage>
</organism>
<gene>
    <name evidence="1" type="ORF">DW663_01620</name>
</gene>
<dbReference type="EMBL" id="QRHL01000002">
    <property type="protein sequence ID" value="RHF74189.1"/>
    <property type="molecule type" value="Genomic_DNA"/>
</dbReference>